<proteinExistence type="predicted"/>
<dbReference type="PANTHER" id="PTHR42685:SF22">
    <property type="entry name" value="CONDITIONED MEDIUM FACTOR RECEPTOR 1"/>
    <property type="match status" value="1"/>
</dbReference>
<evidence type="ECO:0000313" key="3">
    <source>
        <dbReference type="Proteomes" id="UP000247078"/>
    </source>
</evidence>
<gene>
    <name evidence="2" type="ORF">DET56_1072</name>
</gene>
<reference evidence="2 3" key="1">
    <citation type="submission" date="2018-05" db="EMBL/GenBank/DDBJ databases">
        <title>Freshwater and sediment microbial communities from various areas in North America, analyzing microbe dynamics in response to fracking.</title>
        <authorList>
            <person name="Lamendella R."/>
        </authorList>
    </citation>
    <scope>NUCLEOTIDE SEQUENCE [LARGE SCALE GENOMIC DNA]</scope>
    <source>
        <strain evidence="2 3">DB-3</strain>
    </source>
</reference>
<dbReference type="GO" id="GO:0071949">
    <property type="term" value="F:FAD binding"/>
    <property type="evidence" value="ECO:0007669"/>
    <property type="project" value="InterPro"/>
</dbReference>
<evidence type="ECO:0000313" key="2">
    <source>
        <dbReference type="EMBL" id="PWW38602.1"/>
    </source>
</evidence>
<feature type="domain" description="FAD-binding" evidence="1">
    <location>
        <begin position="6"/>
        <end position="170"/>
    </location>
</feature>
<protein>
    <submittedName>
        <fullName evidence="2">Flavin-dependent dehydrogenase</fullName>
    </submittedName>
</protein>
<dbReference type="SUPFAM" id="SSF51905">
    <property type="entry name" value="FAD/NAD(P)-binding domain"/>
    <property type="match status" value="1"/>
</dbReference>
<dbReference type="Pfam" id="PF01494">
    <property type="entry name" value="FAD_binding_3"/>
    <property type="match status" value="1"/>
</dbReference>
<dbReference type="InterPro" id="IPR036188">
    <property type="entry name" value="FAD/NAD-bd_sf"/>
</dbReference>
<dbReference type="AlphaFoldDB" id="A0A855XXP2"/>
<dbReference type="PANTHER" id="PTHR42685">
    <property type="entry name" value="GERANYLGERANYL DIPHOSPHATE REDUCTASE"/>
    <property type="match status" value="1"/>
</dbReference>
<dbReference type="EMBL" id="QGTZ01000007">
    <property type="protein sequence ID" value="PWW38602.1"/>
    <property type="molecule type" value="Genomic_DNA"/>
</dbReference>
<evidence type="ECO:0000259" key="1">
    <source>
        <dbReference type="Pfam" id="PF01494"/>
    </source>
</evidence>
<accession>A0A855XXP2</accession>
<dbReference type="InterPro" id="IPR050407">
    <property type="entry name" value="Geranylgeranyl_reductase"/>
</dbReference>
<organism evidence="2 3">
    <name type="scientific">Paenibacillus pabuli</name>
    <dbReference type="NCBI Taxonomy" id="1472"/>
    <lineage>
        <taxon>Bacteria</taxon>
        <taxon>Bacillati</taxon>
        <taxon>Bacillota</taxon>
        <taxon>Bacilli</taxon>
        <taxon>Bacillales</taxon>
        <taxon>Paenibacillaceae</taxon>
        <taxon>Paenibacillus</taxon>
    </lineage>
</organism>
<dbReference type="Proteomes" id="UP000247078">
    <property type="component" value="Unassembled WGS sequence"/>
</dbReference>
<comment type="caution">
    <text evidence="2">The sequence shown here is derived from an EMBL/GenBank/DDBJ whole genome shotgun (WGS) entry which is preliminary data.</text>
</comment>
<name>A0A855XXP2_9BACL</name>
<sequence length="384" mass="42377">MSEPMDAIVIGAGIAGSTCALQLARQGHRTLLLDRQEFPRHKTCGEFMSPETTEMLDYLGINLSEQEIEPSTMDHAKIIMPQGGKIEAPLPGLAYGISRYELDRILHKQATAAGVEIVTKATITNIRQLDDYSYEIEAKQGNDKIQYRAKTVIGAHGSKKPRGMTSPAELRDKTAYVGVKSHYRGITIPPRVELYFCKGGYVGISPIEDGIANVAALLTLDTVRGSGKSVEDILLAASLTNERLAARLAEGSPVPGTQVSIAPLHLSNVPEPWSQYPHIGDAMLMIPPLCGDGMSIALRSSLLCAEWTDRYLHRKISFTQWQQGYSKEAHHEFSRLLRRARRIQKLAFAKTNKFYPGLARMVPGLATYLVKATRLSEINLVHRS</sequence>
<dbReference type="PRINTS" id="PR00420">
    <property type="entry name" value="RNGMNOXGNASE"/>
</dbReference>
<dbReference type="Gene3D" id="3.50.50.60">
    <property type="entry name" value="FAD/NAD(P)-binding domain"/>
    <property type="match status" value="1"/>
</dbReference>
<dbReference type="RefSeq" id="WP_110000034.1">
    <property type="nucleotide sequence ID" value="NZ_QGTZ01000007.1"/>
</dbReference>
<dbReference type="InterPro" id="IPR002938">
    <property type="entry name" value="FAD-bd"/>
</dbReference>